<accession>A0AA48M4G9</accession>
<sequence length="229" mass="25694">MAKSPPYLHQLRSELLDLVDDAMLLEELDGFIAGVVCCPELIQPGEWLPVVWGRTDEDSAPVFESIEHANKVVALVMGHYNHVAVNLSKTPDRYSPLFAEDDRNGDILWEIWIEGFDKAMKLRPTAWLPLLEADTEISDAVRGLLTLTEVARREDQVSKIRREELQEIAHELIGPWVAAINEWRMENFSHETGTSAAFPATHTPFGKVGRNDPCPCGSGKKYKKCCGLN</sequence>
<dbReference type="InterPro" id="IPR004027">
    <property type="entry name" value="SEC_C_motif"/>
</dbReference>
<dbReference type="NCBIfam" id="TIGR02292">
    <property type="entry name" value="ygfB_yecA"/>
    <property type="match status" value="1"/>
</dbReference>
<name>A0AA48M4G9_9ZZZZ</name>
<dbReference type="SUPFAM" id="SSF101327">
    <property type="entry name" value="YgfB-like"/>
    <property type="match status" value="1"/>
</dbReference>
<evidence type="ECO:0008006" key="2">
    <source>
        <dbReference type="Google" id="ProtNLM"/>
    </source>
</evidence>
<dbReference type="SUPFAM" id="SSF103642">
    <property type="entry name" value="Sec-C motif"/>
    <property type="match status" value="1"/>
</dbReference>
<organism evidence="1">
    <name type="scientific">freshwater sediment metagenome</name>
    <dbReference type="NCBI Taxonomy" id="556182"/>
    <lineage>
        <taxon>unclassified sequences</taxon>
        <taxon>metagenomes</taxon>
        <taxon>ecological metagenomes</taxon>
    </lineage>
</organism>
<dbReference type="AlphaFoldDB" id="A0AA48M4G9"/>
<dbReference type="Pfam" id="PF03695">
    <property type="entry name" value="UPF0149"/>
    <property type="match status" value="1"/>
</dbReference>
<dbReference type="PANTHER" id="PTHR33747">
    <property type="entry name" value="UPF0225 PROTEIN SCO1677"/>
    <property type="match status" value="1"/>
</dbReference>
<gene>
    <name evidence="1" type="ORF">AMST5_03372</name>
</gene>
<dbReference type="Gene3D" id="3.10.450.50">
    <property type="match status" value="1"/>
</dbReference>
<dbReference type="InterPro" id="IPR036255">
    <property type="entry name" value="YgfB-like_sf"/>
</dbReference>
<dbReference type="PANTHER" id="PTHR33747:SF1">
    <property type="entry name" value="ADENYLATE CYCLASE-ASSOCIATED CAP C-TERMINAL DOMAIN-CONTAINING PROTEIN"/>
    <property type="match status" value="1"/>
</dbReference>
<dbReference type="EMBL" id="OY288114">
    <property type="protein sequence ID" value="CAJ0882817.1"/>
    <property type="molecule type" value="Genomic_DNA"/>
</dbReference>
<reference evidence="1" key="1">
    <citation type="submission" date="2023-07" db="EMBL/GenBank/DDBJ databases">
        <authorList>
            <person name="Pelsma A.J. K."/>
        </authorList>
    </citation>
    <scope>NUCLEOTIDE SEQUENCE</scope>
</reference>
<dbReference type="InterPro" id="IPR011978">
    <property type="entry name" value="YgfB-like"/>
</dbReference>
<dbReference type="Pfam" id="PF02810">
    <property type="entry name" value="SEC-C"/>
    <property type="match status" value="1"/>
</dbReference>
<proteinExistence type="predicted"/>
<evidence type="ECO:0000313" key="1">
    <source>
        <dbReference type="EMBL" id="CAJ0882817.1"/>
    </source>
</evidence>
<protein>
    <recommendedName>
        <fullName evidence="2">YecA family protein</fullName>
    </recommendedName>
</protein>